<feature type="signal peptide" evidence="1">
    <location>
        <begin position="1"/>
        <end position="24"/>
    </location>
</feature>
<comment type="caution">
    <text evidence="2">The sequence shown here is derived from an EMBL/GenBank/DDBJ whole genome shotgun (WGS) entry which is preliminary data.</text>
</comment>
<reference evidence="2 3" key="1">
    <citation type="submission" date="2019-12" db="EMBL/GenBank/DDBJ databases">
        <authorList>
            <person name="Wolfe R."/>
            <person name="Danczak R."/>
            <person name="Wilkins M."/>
        </authorList>
    </citation>
    <scope>NUCLEOTIDE SEQUENCE [LARGE SCALE GENOMIC DNA]</scope>
    <source>
        <strain evidence="2">X2_MaxBin.013</strain>
    </source>
</reference>
<proteinExistence type="predicted"/>
<name>A0A833L023_UNCSA</name>
<dbReference type="Proteomes" id="UP000488506">
    <property type="component" value="Unassembled WGS sequence"/>
</dbReference>
<feature type="chain" id="PRO_5032841196" evidence="1">
    <location>
        <begin position="25"/>
        <end position="97"/>
    </location>
</feature>
<evidence type="ECO:0000313" key="2">
    <source>
        <dbReference type="EMBL" id="KAF0133362.1"/>
    </source>
</evidence>
<evidence type="ECO:0000256" key="1">
    <source>
        <dbReference type="SAM" id="SignalP"/>
    </source>
</evidence>
<dbReference type="AlphaFoldDB" id="A0A833L023"/>
<protein>
    <submittedName>
        <fullName evidence="2">Uncharacterized protein</fullName>
    </submittedName>
</protein>
<organism evidence="2 3">
    <name type="scientific">Candidatus Saganbacteria bacterium</name>
    <dbReference type="NCBI Taxonomy" id="2575572"/>
    <lineage>
        <taxon>Bacteria</taxon>
        <taxon>Bacillati</taxon>
        <taxon>Saganbacteria</taxon>
    </lineage>
</organism>
<accession>A0A833L023</accession>
<sequence>MRRNFIFIWAILLFIFFCPISANAKENNWFLDGSDYQVMKNLQYELLEGLDGNILFFEPVKGSFTGFSFGLEKGGKKNFEIVSVSFNGLNVLSQTKN</sequence>
<keyword evidence="1" id="KW-0732">Signal</keyword>
<evidence type="ECO:0000313" key="3">
    <source>
        <dbReference type="Proteomes" id="UP000488506"/>
    </source>
</evidence>
<gene>
    <name evidence="2" type="ORF">FD145_1323</name>
</gene>
<dbReference type="EMBL" id="WPAF01000028">
    <property type="protein sequence ID" value="KAF0133362.1"/>
    <property type="molecule type" value="Genomic_DNA"/>
</dbReference>